<evidence type="ECO:0000313" key="2">
    <source>
        <dbReference type="EMBL" id="PWN40783.1"/>
    </source>
</evidence>
<accession>A0A316VWG7</accession>
<evidence type="ECO:0000256" key="1">
    <source>
        <dbReference type="SAM" id="MobiDB-lite"/>
    </source>
</evidence>
<dbReference type="GeneID" id="37032771"/>
<feature type="compositionally biased region" description="Polar residues" evidence="1">
    <location>
        <begin position="134"/>
        <end position="147"/>
    </location>
</feature>
<name>A0A316VWG7_9BASI</name>
<feature type="region of interest" description="Disordered" evidence="1">
    <location>
        <begin position="83"/>
        <end position="115"/>
    </location>
</feature>
<dbReference type="RefSeq" id="XP_025367943.1">
    <property type="nucleotide sequence ID" value="XM_025510901.1"/>
</dbReference>
<dbReference type="AlphaFoldDB" id="A0A316VWG7"/>
<evidence type="ECO:0000313" key="3">
    <source>
        <dbReference type="Proteomes" id="UP000245783"/>
    </source>
</evidence>
<dbReference type="EMBL" id="KZ819407">
    <property type="protein sequence ID" value="PWN40783.1"/>
    <property type="molecule type" value="Genomic_DNA"/>
</dbReference>
<reference evidence="2 3" key="1">
    <citation type="journal article" date="2018" name="Mol. Biol. Evol.">
        <title>Broad Genomic Sampling Reveals a Smut Pathogenic Ancestry of the Fungal Clade Ustilaginomycotina.</title>
        <authorList>
            <person name="Kijpornyongpan T."/>
            <person name="Mondo S.J."/>
            <person name="Barry K."/>
            <person name="Sandor L."/>
            <person name="Lee J."/>
            <person name="Lipzen A."/>
            <person name="Pangilinan J."/>
            <person name="LaButti K."/>
            <person name="Hainaut M."/>
            <person name="Henrissat B."/>
            <person name="Grigoriev I.V."/>
            <person name="Spatafora J.W."/>
            <person name="Aime M.C."/>
        </authorList>
    </citation>
    <scope>NUCLEOTIDE SEQUENCE [LARGE SCALE GENOMIC DNA]</scope>
    <source>
        <strain evidence="2 3">MCA 4658</strain>
    </source>
</reference>
<sequence>MSLVQKRRRTGISTLYSILPVDATCPTTLVLNQNQGLIQHKLVNGRLMFQGVLYCAATSHPSFASLHIQESNSVSATQIENSDLPLCGDHRSPRTRSSGAKTHRPEHVNQQPESDWEHRLCMTAAARFRDRGSNTESITLSPLSSNIRGPDTASRGRRAAQTKRSGKIVIALVPLTIWHVRELPEVLFSG</sequence>
<gene>
    <name evidence="2" type="ORF">IE81DRAFT_203698</name>
</gene>
<organism evidence="2 3">
    <name type="scientific">Ceraceosorus guamensis</name>
    <dbReference type="NCBI Taxonomy" id="1522189"/>
    <lineage>
        <taxon>Eukaryota</taxon>
        <taxon>Fungi</taxon>
        <taxon>Dikarya</taxon>
        <taxon>Basidiomycota</taxon>
        <taxon>Ustilaginomycotina</taxon>
        <taxon>Exobasidiomycetes</taxon>
        <taxon>Ceraceosorales</taxon>
        <taxon>Ceraceosoraceae</taxon>
        <taxon>Ceraceosorus</taxon>
    </lineage>
</organism>
<dbReference type="InParanoid" id="A0A316VWG7"/>
<keyword evidence="3" id="KW-1185">Reference proteome</keyword>
<proteinExistence type="predicted"/>
<feature type="region of interest" description="Disordered" evidence="1">
    <location>
        <begin position="132"/>
        <end position="162"/>
    </location>
</feature>
<protein>
    <submittedName>
        <fullName evidence="2">Uncharacterized protein</fullName>
    </submittedName>
</protein>
<dbReference type="Proteomes" id="UP000245783">
    <property type="component" value="Unassembled WGS sequence"/>
</dbReference>